<gene>
    <name evidence="2" type="ORF">FSB78_11295</name>
</gene>
<dbReference type="EMBL" id="VOQR01000001">
    <property type="protein sequence ID" value="TXC71461.1"/>
    <property type="molecule type" value="Genomic_DNA"/>
</dbReference>
<evidence type="ECO:0000313" key="3">
    <source>
        <dbReference type="Proteomes" id="UP000321250"/>
    </source>
</evidence>
<dbReference type="RefSeq" id="WP_147082739.1">
    <property type="nucleotide sequence ID" value="NZ_VOQR01000001.1"/>
</dbReference>
<reference evidence="2 3" key="1">
    <citation type="journal article" date="2013" name="Antonie Van Leeuwenhoek">
        <title>Sphingomonas ginsenosidivorax sp. nov., with the ability to transform ginsenosides.</title>
        <authorList>
            <person name="Jin X.F."/>
            <person name="Kim J.K."/>
            <person name="Liu Q.M."/>
            <person name="Kang M.S."/>
            <person name="He D."/>
            <person name="Jin F.X."/>
            <person name="Kim S.C."/>
            <person name="Im W.T."/>
        </authorList>
    </citation>
    <scope>NUCLEOTIDE SEQUENCE [LARGE SCALE GENOMIC DNA]</scope>
    <source>
        <strain evidence="2 3">KHI67</strain>
    </source>
</reference>
<sequence>MANLTARLTNWVPPRLRMFVTRLSIVVVAWLATTGLIETVRSGDYPDPLLFAALIIGCAGGAILGPLPPASRNATG</sequence>
<comment type="caution">
    <text evidence="2">The sequence shown here is derived from an EMBL/GenBank/DDBJ whole genome shotgun (WGS) entry which is preliminary data.</text>
</comment>
<dbReference type="AlphaFoldDB" id="A0A5C6UGU8"/>
<organism evidence="2 3">
    <name type="scientific">Sphingomonas ginsenosidivorax</name>
    <dbReference type="NCBI Taxonomy" id="862135"/>
    <lineage>
        <taxon>Bacteria</taxon>
        <taxon>Pseudomonadati</taxon>
        <taxon>Pseudomonadota</taxon>
        <taxon>Alphaproteobacteria</taxon>
        <taxon>Sphingomonadales</taxon>
        <taxon>Sphingomonadaceae</taxon>
        <taxon>Sphingomonas</taxon>
    </lineage>
</organism>
<feature type="transmembrane region" description="Helical" evidence="1">
    <location>
        <begin position="20"/>
        <end position="37"/>
    </location>
</feature>
<keyword evidence="1" id="KW-0472">Membrane</keyword>
<evidence type="ECO:0000256" key="1">
    <source>
        <dbReference type="SAM" id="Phobius"/>
    </source>
</evidence>
<proteinExistence type="predicted"/>
<keyword evidence="3" id="KW-1185">Reference proteome</keyword>
<accession>A0A5C6UGU8</accession>
<evidence type="ECO:0000313" key="2">
    <source>
        <dbReference type="EMBL" id="TXC71461.1"/>
    </source>
</evidence>
<feature type="transmembrane region" description="Helical" evidence="1">
    <location>
        <begin position="49"/>
        <end position="67"/>
    </location>
</feature>
<protein>
    <submittedName>
        <fullName evidence="2">Uncharacterized protein</fullName>
    </submittedName>
</protein>
<name>A0A5C6UGU8_9SPHN</name>
<keyword evidence="1" id="KW-1133">Transmembrane helix</keyword>
<keyword evidence="1" id="KW-0812">Transmembrane</keyword>
<dbReference type="Proteomes" id="UP000321250">
    <property type="component" value="Unassembled WGS sequence"/>
</dbReference>